<accession>A0A9D1MZC6</accession>
<evidence type="ECO:0000259" key="9">
    <source>
        <dbReference type="Pfam" id="PF06429"/>
    </source>
</evidence>
<comment type="subcellular location">
    <subcellularLocation>
        <location evidence="1 7">Bacterial flagellum</location>
    </subcellularLocation>
    <subcellularLocation>
        <location evidence="2 7">Secreted</location>
    </subcellularLocation>
</comment>
<dbReference type="Pfam" id="PF06429">
    <property type="entry name" value="Flg_bbr_C"/>
    <property type="match status" value="1"/>
</dbReference>
<keyword evidence="5 7" id="KW-0964">Secreted</keyword>
<organism evidence="11 12">
    <name type="scientific">Candidatus Limenecus avicola</name>
    <dbReference type="NCBI Taxonomy" id="2840847"/>
    <lineage>
        <taxon>Bacteria</taxon>
        <taxon>Bacillati</taxon>
        <taxon>Bacillota</taxon>
        <taxon>Clostridia</taxon>
        <taxon>Eubacteriales</taxon>
        <taxon>Clostridiaceae</taxon>
        <taxon>Clostridiaceae incertae sedis</taxon>
        <taxon>Candidatus Limenecus</taxon>
    </lineage>
</organism>
<dbReference type="Proteomes" id="UP000886748">
    <property type="component" value="Unassembled WGS sequence"/>
</dbReference>
<evidence type="ECO:0000259" key="8">
    <source>
        <dbReference type="Pfam" id="PF00460"/>
    </source>
</evidence>
<feature type="domain" description="Flagellar hook-associated protein FlgK helical" evidence="10">
    <location>
        <begin position="103"/>
        <end position="343"/>
    </location>
</feature>
<dbReference type="Pfam" id="PF00460">
    <property type="entry name" value="Flg_bb_rod"/>
    <property type="match status" value="1"/>
</dbReference>
<reference evidence="11" key="1">
    <citation type="submission" date="2020-10" db="EMBL/GenBank/DDBJ databases">
        <authorList>
            <person name="Gilroy R."/>
        </authorList>
    </citation>
    <scope>NUCLEOTIDE SEQUENCE</scope>
    <source>
        <strain evidence="11">CHK154-7741</strain>
    </source>
</reference>
<comment type="similarity">
    <text evidence="3 7">Belongs to the flagella basal body rod proteins family.</text>
</comment>
<keyword evidence="11" id="KW-0282">Flagellum</keyword>
<keyword evidence="11" id="KW-0969">Cilium</keyword>
<dbReference type="EMBL" id="DVOD01000020">
    <property type="protein sequence ID" value="HIU92076.1"/>
    <property type="molecule type" value="Genomic_DNA"/>
</dbReference>
<evidence type="ECO:0000256" key="3">
    <source>
        <dbReference type="ARBA" id="ARBA00009677"/>
    </source>
</evidence>
<dbReference type="GO" id="GO:0005198">
    <property type="term" value="F:structural molecule activity"/>
    <property type="evidence" value="ECO:0007669"/>
    <property type="project" value="UniProtKB-UniRule"/>
</dbReference>
<keyword evidence="11" id="KW-0966">Cell projection</keyword>
<dbReference type="PANTHER" id="PTHR30033:SF1">
    <property type="entry name" value="FLAGELLAR HOOK-ASSOCIATED PROTEIN 1"/>
    <property type="match status" value="1"/>
</dbReference>
<dbReference type="NCBIfam" id="TIGR02492">
    <property type="entry name" value="flgK_ends"/>
    <property type="match status" value="1"/>
</dbReference>
<comment type="caution">
    <text evidence="11">The sequence shown here is derived from an EMBL/GenBank/DDBJ whole genome shotgun (WGS) entry which is preliminary data.</text>
</comment>
<dbReference type="InterPro" id="IPR002371">
    <property type="entry name" value="FlgK"/>
</dbReference>
<evidence type="ECO:0000259" key="10">
    <source>
        <dbReference type="Pfam" id="PF22638"/>
    </source>
</evidence>
<dbReference type="GO" id="GO:0005576">
    <property type="term" value="C:extracellular region"/>
    <property type="evidence" value="ECO:0007669"/>
    <property type="project" value="UniProtKB-SubCell"/>
</dbReference>
<gene>
    <name evidence="7 11" type="primary">flgK</name>
    <name evidence="11" type="ORF">IAD26_02955</name>
</gene>
<evidence type="ECO:0000256" key="5">
    <source>
        <dbReference type="ARBA" id="ARBA00022525"/>
    </source>
</evidence>
<sequence>MGSTLNGLMNIAQQSIYNNQVALNVISNNIANMNTKGYTRQQVEFAAIPGYRIFDWCANNGKVTPGQGAEITGITNRRSEWLDNYYRGQNSANGYYDQIGGMLDNMENLLNDELSANGLQKRFSDFFAASQALSGDPTNNAYKIAFLNAAQDVADMLNNMSNTVNEYMNQAVGTVGDPDSFESSLIKTNVDSLDSKLSQLAELNNQIAQNPNSNALKDQRDMLLDDISSMIPLTTTTNENGTVNVIIDGQTVVKGGEKRLTIEAVQGDDPNHPVKIQLKDSEGNIKNDDISDTLGNCSLSAILQAGSGDSFGYKTLLNDLDKLASAFAQEMNRIQTQADANGTPMYIGPDGTLVESTTPLFVTKDGTGNFTAGNIQINQAVIDDPTLVATARMDPTAADFDDKAVGNTGNMDQFNNLAKGKLTGLSISDPPGEGMSITDFISGLVSKIGSGVDALKSAADAQGSVLEQAAAQRDALYGVDLNEELADLIRYQRCYEASARVFSTSNELMQTILQMI</sequence>
<dbReference type="PRINTS" id="PR01005">
    <property type="entry name" value="FLGHOOKAP1"/>
</dbReference>
<evidence type="ECO:0000313" key="12">
    <source>
        <dbReference type="Proteomes" id="UP000886748"/>
    </source>
</evidence>
<protein>
    <recommendedName>
        <fullName evidence="4 7">Flagellar hook-associated protein 1</fullName>
        <shortName evidence="7">HAP1</shortName>
    </recommendedName>
</protein>
<name>A0A9D1MZC6_9CLOT</name>
<dbReference type="GO" id="GO:0044780">
    <property type="term" value="P:bacterial-type flagellum assembly"/>
    <property type="evidence" value="ECO:0007669"/>
    <property type="project" value="InterPro"/>
</dbReference>
<dbReference type="GO" id="GO:0009424">
    <property type="term" value="C:bacterial-type flagellum hook"/>
    <property type="evidence" value="ECO:0007669"/>
    <property type="project" value="UniProtKB-UniRule"/>
</dbReference>
<dbReference type="InterPro" id="IPR010930">
    <property type="entry name" value="Flg_bb/hook_C_dom"/>
</dbReference>
<dbReference type="SUPFAM" id="SSF64518">
    <property type="entry name" value="Phase 1 flagellin"/>
    <property type="match status" value="1"/>
</dbReference>
<evidence type="ECO:0000256" key="1">
    <source>
        <dbReference type="ARBA" id="ARBA00004365"/>
    </source>
</evidence>
<feature type="domain" description="Flagellar basal-body/hook protein C-terminal" evidence="9">
    <location>
        <begin position="478"/>
        <end position="515"/>
    </location>
</feature>
<dbReference type="PANTHER" id="PTHR30033">
    <property type="entry name" value="FLAGELLAR HOOK-ASSOCIATED PROTEIN 1"/>
    <property type="match status" value="1"/>
</dbReference>
<evidence type="ECO:0000256" key="2">
    <source>
        <dbReference type="ARBA" id="ARBA00004613"/>
    </source>
</evidence>
<evidence type="ECO:0000256" key="6">
    <source>
        <dbReference type="ARBA" id="ARBA00023143"/>
    </source>
</evidence>
<dbReference type="Gene3D" id="1.20.1330.10">
    <property type="entry name" value="f41 fragment of flagellin, N-terminal domain"/>
    <property type="match status" value="1"/>
</dbReference>
<evidence type="ECO:0000313" key="11">
    <source>
        <dbReference type="EMBL" id="HIU92076.1"/>
    </source>
</evidence>
<evidence type="ECO:0000256" key="7">
    <source>
        <dbReference type="RuleBase" id="RU362065"/>
    </source>
</evidence>
<reference evidence="11" key="2">
    <citation type="journal article" date="2021" name="PeerJ">
        <title>Extensive microbial diversity within the chicken gut microbiome revealed by metagenomics and culture.</title>
        <authorList>
            <person name="Gilroy R."/>
            <person name="Ravi A."/>
            <person name="Getino M."/>
            <person name="Pursley I."/>
            <person name="Horton D.L."/>
            <person name="Alikhan N.F."/>
            <person name="Baker D."/>
            <person name="Gharbi K."/>
            <person name="Hall N."/>
            <person name="Watson M."/>
            <person name="Adriaenssens E.M."/>
            <person name="Foster-Nyarko E."/>
            <person name="Jarju S."/>
            <person name="Secka A."/>
            <person name="Antonio M."/>
            <person name="Oren A."/>
            <person name="Chaudhuri R.R."/>
            <person name="La Ragione R."/>
            <person name="Hildebrand F."/>
            <person name="Pallen M.J."/>
        </authorList>
    </citation>
    <scope>NUCLEOTIDE SEQUENCE</scope>
    <source>
        <strain evidence="11">CHK154-7741</strain>
    </source>
</reference>
<dbReference type="AlphaFoldDB" id="A0A9D1MZC6"/>
<dbReference type="InterPro" id="IPR001444">
    <property type="entry name" value="Flag_bb_rod_N"/>
</dbReference>
<dbReference type="Pfam" id="PF22638">
    <property type="entry name" value="FlgK_D1"/>
    <property type="match status" value="1"/>
</dbReference>
<keyword evidence="6 7" id="KW-0975">Bacterial flagellum</keyword>
<proteinExistence type="inferred from homology"/>
<evidence type="ECO:0000256" key="4">
    <source>
        <dbReference type="ARBA" id="ARBA00016244"/>
    </source>
</evidence>
<dbReference type="InterPro" id="IPR053927">
    <property type="entry name" value="FlgK_helical"/>
</dbReference>
<feature type="domain" description="Flagellar basal body rod protein N-terminal" evidence="8">
    <location>
        <begin position="17"/>
        <end position="39"/>
    </location>
</feature>